<evidence type="ECO:0000313" key="2">
    <source>
        <dbReference type="Proteomes" id="UP000739538"/>
    </source>
</evidence>
<dbReference type="Proteomes" id="UP000739538">
    <property type="component" value="Unassembled WGS sequence"/>
</dbReference>
<dbReference type="Gene3D" id="2.60.40.4070">
    <property type="match status" value="1"/>
</dbReference>
<proteinExistence type="predicted"/>
<evidence type="ECO:0008006" key="3">
    <source>
        <dbReference type="Google" id="ProtNLM"/>
    </source>
</evidence>
<gene>
    <name evidence="1" type="ORF">KDA27_22755</name>
</gene>
<reference evidence="1" key="2">
    <citation type="journal article" date="2021" name="Microbiome">
        <title>Successional dynamics and alternative stable states in a saline activated sludge microbial community over 9 years.</title>
        <authorList>
            <person name="Wang Y."/>
            <person name="Ye J."/>
            <person name="Ju F."/>
            <person name="Liu L."/>
            <person name="Boyd J.A."/>
            <person name="Deng Y."/>
            <person name="Parks D.H."/>
            <person name="Jiang X."/>
            <person name="Yin X."/>
            <person name="Woodcroft B.J."/>
            <person name="Tyson G.W."/>
            <person name="Hugenholtz P."/>
            <person name="Polz M.F."/>
            <person name="Zhang T."/>
        </authorList>
    </citation>
    <scope>NUCLEOTIDE SEQUENCE</scope>
    <source>
        <strain evidence="1">HKST-UBA02</strain>
    </source>
</reference>
<accession>A0A956NFX4</accession>
<name>A0A956NFX4_UNCEI</name>
<reference evidence="1" key="1">
    <citation type="submission" date="2020-04" db="EMBL/GenBank/DDBJ databases">
        <authorList>
            <person name="Zhang T."/>
        </authorList>
    </citation>
    <scope>NUCLEOTIDE SEQUENCE</scope>
    <source>
        <strain evidence="1">HKST-UBA02</strain>
    </source>
</reference>
<comment type="caution">
    <text evidence="1">The sequence shown here is derived from an EMBL/GenBank/DDBJ whole genome shotgun (WGS) entry which is preliminary data.</text>
</comment>
<dbReference type="AlphaFoldDB" id="A0A956NFX4"/>
<dbReference type="EMBL" id="JAGQHS010000194">
    <property type="protein sequence ID" value="MCA9758635.1"/>
    <property type="molecule type" value="Genomic_DNA"/>
</dbReference>
<sequence>MLPTRHRCAALPGGMPGLVPPALSLLGAALVGLASFATSASAVPLTVRVVDAHTEAAVSGAWVMVGEAEDVPFAGNIGTTDGTGAITFDDPVLSSPQTVTIGANGYSFTTLYQAAQGDVTLRLFPTELDPSFGGTLDTISGEVDNVGIVNNDGNVDVSIVLPGVTTETLAFFDPDPFLFGLELVSFPIVGDVLLPENVYITRQIELVFLVFEKTPYTIDVPGNRSTNFIAVSARAAIDELASDPDLSALEIREFGVERNVALGTGTQTLDVNSDINLDSDGITTNFVGVPAGAGLRIVSAALVGTGSDEEILGFATITPNINDGTSWSVAGTNPTGDISDADIVVSGVYQDSSSAGAFAAGILQRGPITVPASVDFDSWMLIPNLSQSGTTLQWSDPTDPGVSPSPTWTRSTLGLRPIDPNDGSVTPTDEWRIYAPASLGSVVLPTLPGSAPGSLSDPDQTPEADELAWSFTAANGSNDPNDILVNFMTEATHWTQTWIPVSLATTSVPGNETVSNGLDIGLRIAPSPTDGRAEISWSMPNDRPLGVQIVSTDGRTLRTWTGVSGSQGLVWDGRDLRDQEVPAGVYWVVARSEGEIVGRQQIVRVR</sequence>
<evidence type="ECO:0000313" key="1">
    <source>
        <dbReference type="EMBL" id="MCA9758635.1"/>
    </source>
</evidence>
<protein>
    <recommendedName>
        <fullName evidence="3">FlgD Ig-like domain-containing protein</fullName>
    </recommendedName>
</protein>
<organism evidence="1 2">
    <name type="scientific">Eiseniibacteriota bacterium</name>
    <dbReference type="NCBI Taxonomy" id="2212470"/>
    <lineage>
        <taxon>Bacteria</taxon>
        <taxon>Candidatus Eiseniibacteriota</taxon>
    </lineage>
</organism>